<dbReference type="InterPro" id="IPR018649">
    <property type="entry name" value="SHOCT"/>
</dbReference>
<keyword evidence="1" id="KW-1133">Transmembrane helix</keyword>
<keyword evidence="1" id="KW-0472">Membrane</keyword>
<dbReference type="HOGENOM" id="CLU_159099_0_1_5"/>
<keyword evidence="2" id="KW-0732">Signal</keyword>
<keyword evidence="1" id="KW-0812">Transmembrane</keyword>
<dbReference type="STRING" id="266779.Meso_2278"/>
<feature type="signal peptide" evidence="2">
    <location>
        <begin position="1"/>
        <end position="25"/>
    </location>
</feature>
<protein>
    <recommendedName>
        <fullName evidence="3">SHOCT domain-containing protein</fullName>
    </recommendedName>
</protein>
<dbReference type="Pfam" id="PF09851">
    <property type="entry name" value="SHOCT"/>
    <property type="match status" value="1"/>
</dbReference>
<proteinExistence type="predicted"/>
<gene>
    <name evidence="4" type="ordered locus">Meso_2278</name>
</gene>
<feature type="chain" id="PRO_5004180202" description="SHOCT domain-containing protein" evidence="2">
    <location>
        <begin position="26"/>
        <end position="122"/>
    </location>
</feature>
<reference evidence="4" key="1">
    <citation type="submission" date="2006-06" db="EMBL/GenBank/DDBJ databases">
        <title>Complete sequence of chromosome of Chelativorans sp. BNC1.</title>
        <authorList>
            <consortium name="US DOE Joint Genome Institute"/>
            <person name="Copeland A."/>
            <person name="Lucas S."/>
            <person name="Lapidus A."/>
            <person name="Barry K."/>
            <person name="Detter J.C."/>
            <person name="Glavina del Rio T."/>
            <person name="Hammon N."/>
            <person name="Israni S."/>
            <person name="Dalin E."/>
            <person name="Tice H."/>
            <person name="Pitluck S."/>
            <person name="Chertkov O."/>
            <person name="Brettin T."/>
            <person name="Bruce D."/>
            <person name="Han C."/>
            <person name="Tapia R."/>
            <person name="Gilna P."/>
            <person name="Schmutz J."/>
            <person name="Larimer F."/>
            <person name="Land M."/>
            <person name="Hauser L."/>
            <person name="Kyrpides N."/>
            <person name="Mikhailova N."/>
            <person name="Richardson P."/>
        </authorList>
    </citation>
    <scope>NUCLEOTIDE SEQUENCE</scope>
    <source>
        <strain evidence="4">BNC1</strain>
    </source>
</reference>
<evidence type="ECO:0000256" key="2">
    <source>
        <dbReference type="SAM" id="SignalP"/>
    </source>
</evidence>
<name>Q11G08_CHESB</name>
<organism evidence="4">
    <name type="scientific">Chelativorans sp. (strain BNC1)</name>
    <dbReference type="NCBI Taxonomy" id="266779"/>
    <lineage>
        <taxon>Bacteria</taxon>
        <taxon>Pseudomonadati</taxon>
        <taxon>Pseudomonadota</taxon>
        <taxon>Alphaproteobacteria</taxon>
        <taxon>Hyphomicrobiales</taxon>
        <taxon>Phyllobacteriaceae</taxon>
        <taxon>Chelativorans</taxon>
    </lineage>
</organism>
<evidence type="ECO:0000259" key="3">
    <source>
        <dbReference type="Pfam" id="PF09851"/>
    </source>
</evidence>
<dbReference type="EMBL" id="CP000390">
    <property type="protein sequence ID" value="ABG63667.1"/>
    <property type="molecule type" value="Genomic_DNA"/>
</dbReference>
<feature type="domain" description="SHOCT" evidence="3">
    <location>
        <begin position="94"/>
        <end position="120"/>
    </location>
</feature>
<evidence type="ECO:0000256" key="1">
    <source>
        <dbReference type="SAM" id="Phobius"/>
    </source>
</evidence>
<accession>Q11G08</accession>
<dbReference type="KEGG" id="mes:Meso_2278"/>
<dbReference type="AlphaFoldDB" id="Q11G08"/>
<evidence type="ECO:0000313" key="4">
    <source>
        <dbReference type="EMBL" id="ABG63667.1"/>
    </source>
</evidence>
<sequence length="122" mass="13384" precursor="true">MLKMFTLLVVAGSAITGFLSGPALAQEVTEQSRYVYGPHMMDWGSGLYGMMIFGPLTVILVLAALIAVTVLLVRWAGGGWQTTPGLQQSAAGLTPLEILRERFARGEIDKKEFEDRRQVLEK</sequence>
<feature type="transmembrane region" description="Helical" evidence="1">
    <location>
        <begin position="49"/>
        <end position="73"/>
    </location>
</feature>
<dbReference type="eggNOG" id="COG3462">
    <property type="taxonomic scope" value="Bacteria"/>
</dbReference>